<evidence type="ECO:0000256" key="2">
    <source>
        <dbReference type="ARBA" id="ARBA00005525"/>
    </source>
</evidence>
<dbReference type="Gene3D" id="3.40.50.720">
    <property type="entry name" value="NAD(P)-binding Rossmann-like Domain"/>
    <property type="match status" value="1"/>
</dbReference>
<dbReference type="Proteomes" id="UP000040576">
    <property type="component" value="Unassembled WGS sequence"/>
</dbReference>
<keyword evidence="5 9" id="KW-0641">Proline biosynthesis</keyword>
<accession>A0A090J4L5</accession>
<evidence type="ECO:0000256" key="7">
    <source>
        <dbReference type="ARBA" id="ARBA00023002"/>
    </source>
</evidence>
<organism evidence="14 15">
    <name type="scientific">Caldibacillus thermoamylovorans</name>
    <dbReference type="NCBI Taxonomy" id="35841"/>
    <lineage>
        <taxon>Bacteria</taxon>
        <taxon>Bacillati</taxon>
        <taxon>Bacillota</taxon>
        <taxon>Bacilli</taxon>
        <taxon>Bacillales</taxon>
        <taxon>Bacillaceae</taxon>
        <taxon>Caldibacillus</taxon>
    </lineage>
</organism>
<comment type="function">
    <text evidence="8 9">Catalyzes the reduction of 1-pyrroline-5-carboxylate (PCA) to L-proline.</text>
</comment>
<protein>
    <recommendedName>
        <fullName evidence="9 10">Pyrroline-5-carboxylate reductase</fullName>
        <shortName evidence="9">P5C reductase</shortName>
        <shortName evidence="9">P5CR</shortName>
        <ecNumber evidence="9 10">1.5.1.2</ecNumber>
    </recommendedName>
    <alternativeName>
        <fullName evidence="9">PCA reductase</fullName>
    </alternativeName>
</protein>
<comment type="pathway">
    <text evidence="9">Amino-acid biosynthesis; L-proline biosynthesis; L-proline from L-glutamate 5-semialdehyde: step 1/1.</text>
</comment>
<reference evidence="14 15" key="1">
    <citation type="submission" date="2014-07" db="EMBL/GenBank/DDBJ databases">
        <authorList>
            <person name="Wibberg Daniel"/>
        </authorList>
    </citation>
    <scope>NUCLEOTIDE SEQUENCE [LARGE SCALE GENOMIC DNA]</scope>
</reference>
<dbReference type="InterPro" id="IPR036291">
    <property type="entry name" value="NAD(P)-bd_dom_sf"/>
</dbReference>
<sequence length="268" mass="28985">MNRTIGFIGSGNIAKAMIGGMIKTKKIDPKQIIVSNRSLSSLQEIEQTYGILTTRQNVEVARNADFLFLTTTSGMYGTVIEEIRDVIRENTILILVAVGETIEKNEKRLNRAIKIIKAMPNTPSLVGQGITGIAVNDLVTPEDLEEIKALFECFGRVEFVDESIMDVVTAIGGSSPAFTYMYIEALADGAVMYGMSRKQAYVFAAQAVLGAAKMLLETGMHPGTLKDSVCSPGGTTIESVALLEDKGFRSAVIEAIKANMEKAKKIHG</sequence>
<comment type="catalytic activity">
    <reaction evidence="9">
        <text>L-proline + NAD(+) = (S)-1-pyrroline-5-carboxylate + NADH + 2 H(+)</text>
        <dbReference type="Rhea" id="RHEA:14105"/>
        <dbReference type="ChEBI" id="CHEBI:15378"/>
        <dbReference type="ChEBI" id="CHEBI:17388"/>
        <dbReference type="ChEBI" id="CHEBI:57540"/>
        <dbReference type="ChEBI" id="CHEBI:57945"/>
        <dbReference type="ChEBI" id="CHEBI:60039"/>
        <dbReference type="EC" id="1.5.1.2"/>
    </reaction>
</comment>
<evidence type="ECO:0000256" key="10">
    <source>
        <dbReference type="NCBIfam" id="TIGR00112"/>
    </source>
</evidence>
<name>A0A090J4L5_9BACI</name>
<evidence type="ECO:0000256" key="11">
    <source>
        <dbReference type="PIRSR" id="PIRSR000193-1"/>
    </source>
</evidence>
<dbReference type="UniPathway" id="UPA00098">
    <property type="reaction ID" value="UER00361"/>
</dbReference>
<dbReference type="SUPFAM" id="SSF48179">
    <property type="entry name" value="6-phosphogluconate dehydrogenase C-terminal domain-like"/>
    <property type="match status" value="1"/>
</dbReference>
<dbReference type="RefSeq" id="WP_034772700.1">
    <property type="nucleotide sequence ID" value="NZ_CCRF01000088.1"/>
</dbReference>
<proteinExistence type="inferred from homology"/>
<gene>
    <name evidence="9 14" type="primary">proC</name>
    <name evidence="14" type="ORF">BT1A1_3042</name>
</gene>
<evidence type="ECO:0000256" key="1">
    <source>
        <dbReference type="ARBA" id="ARBA00004496"/>
    </source>
</evidence>
<dbReference type="FunFam" id="3.40.50.720:FF:000190">
    <property type="entry name" value="Pyrroline-5-carboxylate reductase"/>
    <property type="match status" value="1"/>
</dbReference>
<dbReference type="NCBIfam" id="TIGR00112">
    <property type="entry name" value="proC"/>
    <property type="match status" value="1"/>
</dbReference>
<evidence type="ECO:0000256" key="6">
    <source>
        <dbReference type="ARBA" id="ARBA00022857"/>
    </source>
</evidence>
<dbReference type="Pfam" id="PF03807">
    <property type="entry name" value="F420_oxidored"/>
    <property type="match status" value="1"/>
</dbReference>
<feature type="domain" description="Pyrroline-5-carboxylate reductase dimerisation" evidence="13">
    <location>
        <begin position="162"/>
        <end position="265"/>
    </location>
</feature>
<dbReference type="FunFam" id="1.10.3730.10:FF:000001">
    <property type="entry name" value="Pyrroline-5-carboxylate reductase"/>
    <property type="match status" value="1"/>
</dbReference>
<evidence type="ECO:0000256" key="3">
    <source>
        <dbReference type="ARBA" id="ARBA00022490"/>
    </source>
</evidence>
<dbReference type="Pfam" id="PF14748">
    <property type="entry name" value="P5CR_dimer"/>
    <property type="match status" value="1"/>
</dbReference>
<dbReference type="InterPro" id="IPR029036">
    <property type="entry name" value="P5CR_dimer"/>
</dbReference>
<feature type="domain" description="Pyrroline-5-carboxylate reductase catalytic N-terminal" evidence="12">
    <location>
        <begin position="4"/>
        <end position="97"/>
    </location>
</feature>
<comment type="catalytic activity">
    <reaction evidence="9">
        <text>L-proline + NADP(+) = (S)-1-pyrroline-5-carboxylate + NADPH + 2 H(+)</text>
        <dbReference type="Rhea" id="RHEA:14109"/>
        <dbReference type="ChEBI" id="CHEBI:15378"/>
        <dbReference type="ChEBI" id="CHEBI:17388"/>
        <dbReference type="ChEBI" id="CHEBI:57783"/>
        <dbReference type="ChEBI" id="CHEBI:58349"/>
        <dbReference type="ChEBI" id="CHEBI:60039"/>
        <dbReference type="EC" id="1.5.1.2"/>
    </reaction>
</comment>
<keyword evidence="4 9" id="KW-0028">Amino-acid biosynthesis</keyword>
<dbReference type="PIRSF" id="PIRSF000193">
    <property type="entry name" value="Pyrrol-5-carb_rd"/>
    <property type="match status" value="1"/>
</dbReference>
<dbReference type="InterPro" id="IPR000304">
    <property type="entry name" value="Pyrroline-COOH_reductase"/>
</dbReference>
<comment type="subcellular location">
    <subcellularLocation>
        <location evidence="1 9">Cytoplasm</location>
    </subcellularLocation>
</comment>
<dbReference type="Gene3D" id="1.10.3730.10">
    <property type="entry name" value="ProC C-terminal domain-like"/>
    <property type="match status" value="1"/>
</dbReference>
<dbReference type="InterPro" id="IPR028939">
    <property type="entry name" value="P5C_Rdtase_cat_N"/>
</dbReference>
<evidence type="ECO:0000259" key="12">
    <source>
        <dbReference type="Pfam" id="PF03807"/>
    </source>
</evidence>
<evidence type="ECO:0000256" key="4">
    <source>
        <dbReference type="ARBA" id="ARBA00022605"/>
    </source>
</evidence>
<dbReference type="PANTHER" id="PTHR11645:SF0">
    <property type="entry name" value="PYRROLINE-5-CARBOXYLATE REDUCTASE 3"/>
    <property type="match status" value="1"/>
</dbReference>
<comment type="similarity">
    <text evidence="2 9">Belongs to the pyrroline-5-carboxylate reductase family.</text>
</comment>
<evidence type="ECO:0000259" key="13">
    <source>
        <dbReference type="Pfam" id="PF14748"/>
    </source>
</evidence>
<dbReference type="HAMAP" id="MF_01925">
    <property type="entry name" value="P5C_reductase"/>
    <property type="match status" value="1"/>
</dbReference>
<dbReference type="GO" id="GO:0055129">
    <property type="term" value="P:L-proline biosynthetic process"/>
    <property type="evidence" value="ECO:0007669"/>
    <property type="project" value="UniProtKB-UniRule"/>
</dbReference>
<keyword evidence="6 9" id="KW-0521">NADP</keyword>
<dbReference type="InterPro" id="IPR008927">
    <property type="entry name" value="6-PGluconate_DH-like_C_sf"/>
</dbReference>
<keyword evidence="15" id="KW-1185">Reference proteome</keyword>
<evidence type="ECO:0000313" key="15">
    <source>
        <dbReference type="Proteomes" id="UP000040576"/>
    </source>
</evidence>
<dbReference type="EC" id="1.5.1.2" evidence="9 10"/>
<keyword evidence="3 9" id="KW-0963">Cytoplasm</keyword>
<evidence type="ECO:0000256" key="5">
    <source>
        <dbReference type="ARBA" id="ARBA00022650"/>
    </source>
</evidence>
<dbReference type="GO" id="GO:0004735">
    <property type="term" value="F:pyrroline-5-carboxylate reductase activity"/>
    <property type="evidence" value="ECO:0007669"/>
    <property type="project" value="UniProtKB-UniRule"/>
</dbReference>
<evidence type="ECO:0000256" key="8">
    <source>
        <dbReference type="ARBA" id="ARBA00058118"/>
    </source>
</evidence>
<feature type="binding site" evidence="11">
    <location>
        <position position="57"/>
    </location>
    <ligand>
        <name>NADPH</name>
        <dbReference type="ChEBI" id="CHEBI:57783"/>
    </ligand>
</feature>
<dbReference type="GO" id="GO:0005737">
    <property type="term" value="C:cytoplasm"/>
    <property type="evidence" value="ECO:0007669"/>
    <property type="project" value="UniProtKB-SubCell"/>
</dbReference>
<dbReference type="SUPFAM" id="SSF51735">
    <property type="entry name" value="NAD(P)-binding Rossmann-fold domains"/>
    <property type="match status" value="1"/>
</dbReference>
<dbReference type="AlphaFoldDB" id="A0A090J4L5"/>
<dbReference type="PANTHER" id="PTHR11645">
    <property type="entry name" value="PYRROLINE-5-CARBOXYLATE REDUCTASE"/>
    <property type="match status" value="1"/>
</dbReference>
<keyword evidence="7 9" id="KW-0560">Oxidoreductase</keyword>
<dbReference type="EMBL" id="CCRF01000088">
    <property type="protein sequence ID" value="CEE02830.1"/>
    <property type="molecule type" value="Genomic_DNA"/>
</dbReference>
<evidence type="ECO:0000313" key="14">
    <source>
        <dbReference type="EMBL" id="CEE02830.1"/>
    </source>
</evidence>
<evidence type="ECO:0000256" key="9">
    <source>
        <dbReference type="HAMAP-Rule" id="MF_01925"/>
    </source>
</evidence>